<dbReference type="GO" id="GO:0006744">
    <property type="term" value="P:ubiquinone biosynthetic process"/>
    <property type="evidence" value="ECO:0007669"/>
    <property type="project" value="InterPro"/>
</dbReference>
<dbReference type="EMBL" id="AP022608">
    <property type="protein sequence ID" value="BBZ17691.1"/>
    <property type="molecule type" value="Genomic_DNA"/>
</dbReference>
<protein>
    <recommendedName>
        <fullName evidence="3">Coenzyme Q (Ubiquinone) biosynthesis protein Coq4</fullName>
    </recommendedName>
</protein>
<dbReference type="PANTHER" id="PTHR12922">
    <property type="entry name" value="UBIQUINONE BIOSYNTHESIS PROTEIN"/>
    <property type="match status" value="1"/>
</dbReference>
<dbReference type="PANTHER" id="PTHR12922:SF7">
    <property type="entry name" value="UBIQUINONE BIOSYNTHESIS PROTEIN COQ4 HOMOLOG, MITOCHONDRIAL"/>
    <property type="match status" value="1"/>
</dbReference>
<dbReference type="InterPro" id="IPR007715">
    <property type="entry name" value="Coq4"/>
</dbReference>
<proteinExistence type="predicted"/>
<dbReference type="Proteomes" id="UP000466187">
    <property type="component" value="Chromosome"/>
</dbReference>
<dbReference type="AlphaFoldDB" id="A0A7I7WMC6"/>
<name>A0A7I7WMC6_MYCGU</name>
<sequence length="264" mass="29545">MQLPPYRNPGGVVPERINVREVLSCWRTLFEPGKDLDRLYETLVTISTPAMARGYYRMRAHPNGRKLFENKPNILARLEDDDYLASLPAGTVGHAFRSFLKTNRLDAGVYTEAVIRPIAEKNNWSEDYYYNVLRGTALHDVLHAITGYGPDAAGEALALGFYCGQTEPAGPIRLAGLILTIITPGASLAHKLRCYQEATERGRRADNIFVAPWEELLGQPLNEVRELLGVASKAAAHPSGTWYTDWMPSGMTTPTHWDYDELRL</sequence>
<dbReference type="KEGG" id="mgad:MGAD_20260"/>
<evidence type="ECO:0000313" key="2">
    <source>
        <dbReference type="Proteomes" id="UP000466187"/>
    </source>
</evidence>
<evidence type="ECO:0000313" key="1">
    <source>
        <dbReference type="EMBL" id="BBZ17691.1"/>
    </source>
</evidence>
<organism evidence="1 2">
    <name type="scientific">Mycolicibacterium gadium</name>
    <name type="common">Mycobacterium gadium</name>
    <dbReference type="NCBI Taxonomy" id="1794"/>
    <lineage>
        <taxon>Bacteria</taxon>
        <taxon>Bacillati</taxon>
        <taxon>Actinomycetota</taxon>
        <taxon>Actinomycetes</taxon>
        <taxon>Mycobacteriales</taxon>
        <taxon>Mycobacteriaceae</taxon>
        <taxon>Mycolicibacterium</taxon>
    </lineage>
</organism>
<dbReference type="Pfam" id="PF05019">
    <property type="entry name" value="Coq4"/>
    <property type="match status" value="1"/>
</dbReference>
<reference evidence="1 2" key="1">
    <citation type="journal article" date="2019" name="Emerg. Microbes Infect.">
        <title>Comprehensive subspecies identification of 175 nontuberculous mycobacteria species based on 7547 genomic profiles.</title>
        <authorList>
            <person name="Matsumoto Y."/>
            <person name="Kinjo T."/>
            <person name="Motooka D."/>
            <person name="Nabeya D."/>
            <person name="Jung N."/>
            <person name="Uechi K."/>
            <person name="Horii T."/>
            <person name="Iida T."/>
            <person name="Fujita J."/>
            <person name="Nakamura S."/>
        </authorList>
    </citation>
    <scope>NUCLEOTIDE SEQUENCE [LARGE SCALE GENOMIC DNA]</scope>
    <source>
        <strain evidence="1 2">JCM 12688</strain>
    </source>
</reference>
<gene>
    <name evidence="1" type="ORF">MGAD_20260</name>
</gene>
<evidence type="ECO:0008006" key="3">
    <source>
        <dbReference type="Google" id="ProtNLM"/>
    </source>
</evidence>
<accession>A0A7I7WMC6</accession>